<dbReference type="Proteomes" id="UP000204221">
    <property type="component" value="Chromosome"/>
</dbReference>
<protein>
    <submittedName>
        <fullName evidence="1">Sugar-binding cellulase-like protein</fullName>
    </submittedName>
</protein>
<evidence type="ECO:0000313" key="1">
    <source>
        <dbReference type="EMBL" id="ASO21686.1"/>
    </source>
</evidence>
<dbReference type="OrthoDB" id="188932at2"/>
<reference evidence="1 2" key="1">
    <citation type="submission" date="2017-07" db="EMBL/GenBank/DDBJ databases">
        <title>Complete genome sequence of Actinoalloteichus hoggarensis DSM 45943, type strain of Actinoalloteichus hoggarensis.</title>
        <authorList>
            <person name="Ruckert C."/>
            <person name="Nouioui I."/>
            <person name="Willmese J."/>
            <person name="van Wezel G."/>
            <person name="Klenk H.-P."/>
            <person name="Kalinowski J."/>
            <person name="Zotchev S.B."/>
        </authorList>
    </citation>
    <scope>NUCLEOTIDE SEQUENCE [LARGE SCALE GENOMIC DNA]</scope>
    <source>
        <strain evidence="1 2">DSM 45943</strain>
    </source>
</reference>
<dbReference type="RefSeq" id="WP_093942784.1">
    <property type="nucleotide sequence ID" value="NZ_CP022521.1"/>
</dbReference>
<organism evidence="1 2">
    <name type="scientific">Actinoalloteichus hoggarensis</name>
    <dbReference type="NCBI Taxonomy" id="1470176"/>
    <lineage>
        <taxon>Bacteria</taxon>
        <taxon>Bacillati</taxon>
        <taxon>Actinomycetota</taxon>
        <taxon>Actinomycetes</taxon>
        <taxon>Pseudonocardiales</taxon>
        <taxon>Pseudonocardiaceae</taxon>
        <taxon>Actinoalloteichus</taxon>
    </lineage>
</organism>
<sequence length="428" mass="47891">MPTPLPAHLPPRLTISLWDFSWYTRTGPGEPFADLDAAFAQAVERGYNTIRICAMPLLLFGSGIDTSALRLGPLGGEYGQRVRWYDVRETTEIDGRAQLLALFRAARRHDCHVILSSWEYQQSPAFAADRAWHDAVDAIEPERRAEALADALADLVDFLAEHGLDDRIAFTELHNEVQAGHLADGLDAEHPEEAGAVDRVVALRPRLERGIARFRARHPGRPVTVNYAEVPLGSLRGIPRDIDVAVFHPYVYGVLDELLDAFALRDATRPFPQERARRELLRPDAPDLADWSPPEEDRWRQDATIVGDREVYLHDWCDPIAFDAWLYERYAVHRLAMEQRLTTWISAAADWAAERGVPLVFGEGWIGYTPLHGTFEEGPIGTAFCRRAVAESARVGAVGTVVCSNAAPHHPMWADVALQRECNEAFLA</sequence>
<accession>A0A221W7S2</accession>
<keyword evidence="2" id="KW-1185">Reference proteome</keyword>
<proteinExistence type="predicted"/>
<dbReference type="InterPro" id="IPR024778">
    <property type="entry name" value="Put_cellulase"/>
</dbReference>
<dbReference type="KEGG" id="ahg:AHOG_20345"/>
<evidence type="ECO:0000313" key="2">
    <source>
        <dbReference type="Proteomes" id="UP000204221"/>
    </source>
</evidence>
<gene>
    <name evidence="1" type="ORF">AHOG_20345</name>
</gene>
<dbReference type="AlphaFoldDB" id="A0A221W7S2"/>
<dbReference type="Gene3D" id="3.20.20.80">
    <property type="entry name" value="Glycosidases"/>
    <property type="match status" value="1"/>
</dbReference>
<dbReference type="EMBL" id="CP022521">
    <property type="protein sequence ID" value="ASO21686.1"/>
    <property type="molecule type" value="Genomic_DNA"/>
</dbReference>
<dbReference type="SUPFAM" id="SSF51445">
    <property type="entry name" value="(Trans)glycosidases"/>
    <property type="match status" value="1"/>
</dbReference>
<name>A0A221W7S2_9PSEU</name>
<dbReference type="Pfam" id="PF12876">
    <property type="entry name" value="Cellulase-like"/>
    <property type="match status" value="1"/>
</dbReference>
<dbReference type="InterPro" id="IPR017853">
    <property type="entry name" value="GH"/>
</dbReference>